<dbReference type="InterPro" id="IPR013154">
    <property type="entry name" value="ADH-like_N"/>
</dbReference>
<organism evidence="4 6">
    <name type="scientific">Corynebacterium amycolatum</name>
    <dbReference type="NCBI Taxonomy" id="43765"/>
    <lineage>
        <taxon>Bacteria</taxon>
        <taxon>Bacillati</taxon>
        <taxon>Actinomycetota</taxon>
        <taxon>Actinomycetes</taxon>
        <taxon>Mycobacteriales</taxon>
        <taxon>Corynebacteriaceae</taxon>
        <taxon>Corynebacterium</taxon>
    </lineage>
</organism>
<dbReference type="InterPro" id="IPR020843">
    <property type="entry name" value="ER"/>
</dbReference>
<accession>A0AB37GE36</accession>
<dbReference type="AlphaFoldDB" id="A0AB37GE36"/>
<evidence type="ECO:0000256" key="1">
    <source>
        <dbReference type="ARBA" id="ARBA00022857"/>
    </source>
</evidence>
<evidence type="ECO:0000259" key="3">
    <source>
        <dbReference type="SMART" id="SM00829"/>
    </source>
</evidence>
<dbReference type="GO" id="GO:0070402">
    <property type="term" value="F:NADPH binding"/>
    <property type="evidence" value="ECO:0007669"/>
    <property type="project" value="TreeGrafter"/>
</dbReference>
<dbReference type="GO" id="GO:0035925">
    <property type="term" value="F:mRNA 3'-UTR AU-rich region binding"/>
    <property type="evidence" value="ECO:0007669"/>
    <property type="project" value="TreeGrafter"/>
</dbReference>
<feature type="domain" description="Enoyl reductase (ER)" evidence="3">
    <location>
        <begin position="19"/>
        <end position="320"/>
    </location>
</feature>
<dbReference type="CDD" id="cd05289">
    <property type="entry name" value="MDR_like_2"/>
    <property type="match status" value="1"/>
</dbReference>
<sequence length="323" mass="33874">MDMAANSGNAYAMTIPEFGPADIFTRTLIDHAQPGPGEILVKTTAIGANPLDYKMRDGSSGLCTKFNPPAVLGREAAGEVVAVGEGVDSFVPGDRVFGMRGFDDFRGTYATHNVFPADGVVRTPDSLDDVTAAGLALVGITATVAVEQLAKVKSGDTVLIHGAGGGVGQLMTQLAVARGATVLASASSRHHEKLVGFGAQHIDYTAEDVFEAVRRRFPEGVDVVLDGVYFDTFLPSLDVLASDGRIVALPSLADLTPARERGIEAHIPAISNDTTIYADLADRVVAGEISLPIGLTKNLTEVAEVHRVLEDGHPDGKIVMTVE</sequence>
<dbReference type="Pfam" id="PF08240">
    <property type="entry name" value="ADH_N"/>
    <property type="match status" value="1"/>
</dbReference>
<name>A0AB37GE36_CORAY</name>
<dbReference type="SUPFAM" id="SSF50129">
    <property type="entry name" value="GroES-like"/>
    <property type="match status" value="1"/>
</dbReference>
<protein>
    <submittedName>
        <fullName evidence="4">NADP-dependent oxidoreductase</fullName>
    </submittedName>
</protein>
<dbReference type="Gene3D" id="3.40.50.720">
    <property type="entry name" value="NAD(P)-binding Rossmann-like Domain"/>
    <property type="match status" value="1"/>
</dbReference>
<dbReference type="EMBL" id="CP066023">
    <property type="protein sequence ID" value="QQB81780.1"/>
    <property type="molecule type" value="Genomic_DNA"/>
</dbReference>
<evidence type="ECO:0000256" key="2">
    <source>
        <dbReference type="ARBA" id="ARBA00023002"/>
    </source>
</evidence>
<dbReference type="PANTHER" id="PTHR48106:SF7">
    <property type="entry name" value="DEHYDROGENASE, ZINC-CONTAINING, PUTATIVE (AFU_ORTHOLOGUE AFUA_5G10220)-RELATED"/>
    <property type="match status" value="1"/>
</dbReference>
<dbReference type="Proteomes" id="UP000594774">
    <property type="component" value="Chromosome"/>
</dbReference>
<gene>
    <name evidence="4" type="ORF">I6G95_06660</name>
    <name evidence="5" type="ORF">I6H48_07235</name>
</gene>
<dbReference type="Gene3D" id="3.90.180.10">
    <property type="entry name" value="Medium-chain alcohol dehydrogenases, catalytic domain"/>
    <property type="match status" value="1"/>
</dbReference>
<dbReference type="InterPro" id="IPR011032">
    <property type="entry name" value="GroES-like_sf"/>
</dbReference>
<keyword evidence="1" id="KW-0521">NADP</keyword>
<keyword evidence="7" id="KW-1185">Reference proteome</keyword>
<dbReference type="InterPro" id="IPR036291">
    <property type="entry name" value="NAD(P)-bd_dom_sf"/>
</dbReference>
<dbReference type="GO" id="GO:0003960">
    <property type="term" value="F:quinone reductase (NADPH) activity"/>
    <property type="evidence" value="ECO:0007669"/>
    <property type="project" value="TreeGrafter"/>
</dbReference>
<evidence type="ECO:0000313" key="4">
    <source>
        <dbReference type="EMBL" id="QPR29943.1"/>
    </source>
</evidence>
<keyword evidence="2" id="KW-0560">Oxidoreductase</keyword>
<dbReference type="PANTHER" id="PTHR48106">
    <property type="entry name" value="QUINONE OXIDOREDUCTASE PIG3-RELATED"/>
    <property type="match status" value="1"/>
</dbReference>
<evidence type="ECO:0000313" key="6">
    <source>
        <dbReference type="Proteomes" id="UP000594774"/>
    </source>
</evidence>
<reference evidence="6 7" key="1">
    <citation type="submission" date="2020-12" db="EMBL/GenBank/DDBJ databases">
        <title>FDA dAtabase for Regulatory Grade micrObial Sequences (FDA-ARGOS): Supporting development and validation of Infectious Disease Dx tests.</title>
        <authorList>
            <person name="Sproer C."/>
            <person name="Gronow S."/>
            <person name="Severitt S."/>
            <person name="Schroder I."/>
            <person name="Tallon L."/>
            <person name="Sadzewicz L."/>
            <person name="Zhao X."/>
            <person name="Boylan J."/>
            <person name="Ott S."/>
            <person name="Bowen H."/>
            <person name="Vavikolanu K."/>
            <person name="Mehta A."/>
            <person name="Aluvathingal J."/>
            <person name="Nadendla S."/>
            <person name="Lowell S."/>
            <person name="Myers T."/>
            <person name="Yan Y."/>
            <person name="Sichtig H."/>
        </authorList>
    </citation>
    <scope>NUCLEOTIDE SEQUENCE [LARGE SCALE GENOMIC DNA]</scope>
    <source>
        <strain evidence="4 6">FDAARGOS_938</strain>
        <strain evidence="5 7">FDAARGOS_991</strain>
    </source>
</reference>
<dbReference type="Pfam" id="PF13602">
    <property type="entry name" value="ADH_zinc_N_2"/>
    <property type="match status" value="1"/>
</dbReference>
<dbReference type="EMBL" id="CP065628">
    <property type="protein sequence ID" value="QPR29943.1"/>
    <property type="molecule type" value="Genomic_DNA"/>
</dbReference>
<proteinExistence type="predicted"/>
<dbReference type="SMART" id="SM00829">
    <property type="entry name" value="PKS_ER"/>
    <property type="match status" value="1"/>
</dbReference>
<evidence type="ECO:0000313" key="5">
    <source>
        <dbReference type="EMBL" id="QQB81780.1"/>
    </source>
</evidence>
<dbReference type="GO" id="GO:0005829">
    <property type="term" value="C:cytosol"/>
    <property type="evidence" value="ECO:0007669"/>
    <property type="project" value="TreeGrafter"/>
</dbReference>
<dbReference type="Proteomes" id="UP000595198">
    <property type="component" value="Chromosome"/>
</dbReference>
<dbReference type="SUPFAM" id="SSF51735">
    <property type="entry name" value="NAD(P)-binding Rossmann-fold domains"/>
    <property type="match status" value="1"/>
</dbReference>
<evidence type="ECO:0000313" key="7">
    <source>
        <dbReference type="Proteomes" id="UP000595198"/>
    </source>
</evidence>